<protein>
    <recommendedName>
        <fullName evidence="2">Protein kinase domain-containing protein</fullName>
    </recommendedName>
</protein>
<dbReference type="Proteomes" id="UP000298061">
    <property type="component" value="Unassembled WGS sequence"/>
</dbReference>
<evidence type="ECO:0000259" key="2">
    <source>
        <dbReference type="PROSITE" id="PS50011"/>
    </source>
</evidence>
<sequence length="672" mass="76622">MGFIGPMPVDEFLNEFMSPHSEPAPQVGDGLEDAGSKEDAFINAVARYGLCPYLELVNTSSDNKDPKHSKPNISMFNRENIIAAGAVQHPLDETEAIHARQRLQTPSSPKKKGSRKAAHDLRMCFPILEMPIQCMLEDDSNDPFTDTGFADTDDSDDEADFLRDTSDADRNLERMTQHLSTQLSAQFRSYSFSILLFPNAYRFIRWDRAGAVVTRHRSLGRDGQYLAEFLWRFNHMSPEQRGWDTTVCAPNRTEAALARTFFESNDVRQHLASIGGDTDVSLTTLHKFHVHDEHTNADHYFVAPPALWSSLAPTGRSTSGYLAYDLQEHRLVYLKDTWRADVPDIQPEGVTYRLLHMHEVPYIAGLVCSGDVADQRTRTQEFKAKPWAIGKMQMVLHIHYRVVLDTIGRPLKTAKSSREICVSIRHAIESHWIAYSKAGILHRDISGGNILITKSKNGVGYEGLLIDWELCKSVSPKAPRRDWRTGTWQFLAAEILMEPRTPHKLRHDLESFFYVLLYHVLRYCRNPLPTLESDMEKVFDSSRWNEQLGTDTGGADKRGVFLGTTFRGKELYPRLRPPIAQLIHQFRSQFWMIYVDEWTPGFSEEACAAYMTFLSSSEGVMDIFDRHLKECDWPADDAGRDNLAKTTKKHSQDRSSMSESLVQSRTKRVRLS</sequence>
<feature type="region of interest" description="Disordered" evidence="1">
    <location>
        <begin position="646"/>
        <end position="672"/>
    </location>
</feature>
<dbReference type="EMBL" id="SFCI01002182">
    <property type="protein sequence ID" value="TFY74279.1"/>
    <property type="molecule type" value="Genomic_DNA"/>
</dbReference>
<dbReference type="InterPro" id="IPR008266">
    <property type="entry name" value="Tyr_kinase_AS"/>
</dbReference>
<dbReference type="InterPro" id="IPR011009">
    <property type="entry name" value="Kinase-like_dom_sf"/>
</dbReference>
<dbReference type="OrthoDB" id="5592585at2759"/>
<dbReference type="AlphaFoldDB" id="A0A4Y9ZLH4"/>
<evidence type="ECO:0000313" key="3">
    <source>
        <dbReference type="EMBL" id="TFY74279.1"/>
    </source>
</evidence>
<dbReference type="SUPFAM" id="SSF56112">
    <property type="entry name" value="Protein kinase-like (PK-like)"/>
    <property type="match status" value="1"/>
</dbReference>
<dbReference type="PANTHER" id="PTHR38248">
    <property type="entry name" value="FUNK1 6"/>
    <property type="match status" value="1"/>
</dbReference>
<dbReference type="GO" id="GO:0005524">
    <property type="term" value="F:ATP binding"/>
    <property type="evidence" value="ECO:0007669"/>
    <property type="project" value="InterPro"/>
</dbReference>
<proteinExistence type="predicted"/>
<dbReference type="InterPro" id="IPR000719">
    <property type="entry name" value="Prot_kinase_dom"/>
</dbReference>
<keyword evidence="4" id="KW-1185">Reference proteome</keyword>
<name>A0A4Y9ZLH4_9AGAM</name>
<evidence type="ECO:0000313" key="4">
    <source>
        <dbReference type="Proteomes" id="UP000298061"/>
    </source>
</evidence>
<organism evidence="3 4">
    <name type="scientific">Hericium alpestre</name>
    <dbReference type="NCBI Taxonomy" id="135208"/>
    <lineage>
        <taxon>Eukaryota</taxon>
        <taxon>Fungi</taxon>
        <taxon>Dikarya</taxon>
        <taxon>Basidiomycota</taxon>
        <taxon>Agaricomycotina</taxon>
        <taxon>Agaricomycetes</taxon>
        <taxon>Russulales</taxon>
        <taxon>Hericiaceae</taxon>
        <taxon>Hericium</taxon>
    </lineage>
</organism>
<reference evidence="3 4" key="1">
    <citation type="submission" date="2019-02" db="EMBL/GenBank/DDBJ databases">
        <title>Genome sequencing of the rare red list fungi Hericium alpestre (H. flagellum).</title>
        <authorList>
            <person name="Buettner E."/>
            <person name="Kellner H."/>
        </authorList>
    </citation>
    <scope>NUCLEOTIDE SEQUENCE [LARGE SCALE GENOMIC DNA]</scope>
    <source>
        <strain evidence="3 4">DSM 108284</strain>
    </source>
</reference>
<dbReference type="PANTHER" id="PTHR38248:SF2">
    <property type="entry name" value="FUNK1 11"/>
    <property type="match status" value="1"/>
</dbReference>
<dbReference type="Pfam" id="PF17667">
    <property type="entry name" value="Pkinase_fungal"/>
    <property type="match status" value="1"/>
</dbReference>
<dbReference type="InterPro" id="IPR040976">
    <property type="entry name" value="Pkinase_fungal"/>
</dbReference>
<feature type="domain" description="Protein kinase" evidence="2">
    <location>
        <begin position="308"/>
        <end position="587"/>
    </location>
</feature>
<dbReference type="GO" id="GO:0004672">
    <property type="term" value="F:protein kinase activity"/>
    <property type="evidence" value="ECO:0007669"/>
    <property type="project" value="InterPro"/>
</dbReference>
<dbReference type="PROSITE" id="PS50011">
    <property type="entry name" value="PROTEIN_KINASE_DOM"/>
    <property type="match status" value="1"/>
</dbReference>
<dbReference type="Gene3D" id="1.10.510.10">
    <property type="entry name" value="Transferase(Phosphotransferase) domain 1"/>
    <property type="match status" value="1"/>
</dbReference>
<evidence type="ECO:0000256" key="1">
    <source>
        <dbReference type="SAM" id="MobiDB-lite"/>
    </source>
</evidence>
<comment type="caution">
    <text evidence="3">The sequence shown here is derived from an EMBL/GenBank/DDBJ whole genome shotgun (WGS) entry which is preliminary data.</text>
</comment>
<dbReference type="PROSITE" id="PS00109">
    <property type="entry name" value="PROTEIN_KINASE_TYR"/>
    <property type="match status" value="1"/>
</dbReference>
<feature type="compositionally biased region" description="Polar residues" evidence="1">
    <location>
        <begin position="654"/>
        <end position="664"/>
    </location>
</feature>
<accession>A0A4Y9ZLH4</accession>
<gene>
    <name evidence="3" type="ORF">EWM64_g9734</name>
</gene>